<dbReference type="Gene3D" id="3.10.580.10">
    <property type="entry name" value="CBS-domain"/>
    <property type="match status" value="2"/>
</dbReference>
<dbReference type="InterPro" id="IPR046342">
    <property type="entry name" value="CBS_dom_sf"/>
</dbReference>
<dbReference type="EMBL" id="JADJMS010000027">
    <property type="protein sequence ID" value="MBK7415875.1"/>
    <property type="molecule type" value="Genomic_DNA"/>
</dbReference>
<evidence type="ECO:0000313" key="5">
    <source>
        <dbReference type="EMBL" id="MBK7415875.1"/>
    </source>
</evidence>
<dbReference type="InterPro" id="IPR051257">
    <property type="entry name" value="Diverse_CBS-Domain"/>
</dbReference>
<dbReference type="Pfam" id="PF00571">
    <property type="entry name" value="CBS"/>
    <property type="match status" value="4"/>
</dbReference>
<proteinExistence type="predicted"/>
<gene>
    <name evidence="5" type="ORF">IPJ38_12915</name>
</gene>
<dbReference type="PANTHER" id="PTHR43080:SF2">
    <property type="entry name" value="CBS DOMAIN-CONTAINING PROTEIN"/>
    <property type="match status" value="1"/>
</dbReference>
<dbReference type="AlphaFoldDB" id="A0A935KAP1"/>
<dbReference type="Pfam" id="PF08448">
    <property type="entry name" value="PAS_4"/>
    <property type="match status" value="1"/>
</dbReference>
<feature type="domain" description="CBS" evidence="4">
    <location>
        <begin position="1"/>
        <end position="58"/>
    </location>
</feature>
<dbReference type="InterPro" id="IPR035965">
    <property type="entry name" value="PAS-like_dom_sf"/>
</dbReference>
<protein>
    <submittedName>
        <fullName evidence="5">CBS domain-containing protein</fullName>
    </submittedName>
</protein>
<sequence>MSHRTDRVAPSATIAEAAQLMVGAKISSVIVVDRNSVVGIVTEGDMMHAMRKRCDHAQPITTIMTAPVHTVSADCDFREAYRDAARHGIRHLVVADAQGMPLGVVAETDIRHHLGLEFFRQLNNVDTLMERNFPRLPASATLEDALTAMEAVRLTCVVVVDGKTPVGIVTESDVVRLYLNIQDNPTLGAVMTAPIATIDSDSALTDAAQRMLDSGFRHLAVVDRNHQLIGLLTEHSLMRPLELDLLDDALAESISSQNTLSHNERYQRALLDNFPFMVWLKDTESRFLAVNQKMAEAVNAPNSEALIGNTDLDYFPPDLANLYRADDSAVMASGEKKSVVEQIIQNGMRVWHETYKAPVCDTAGRVMGTVGFARDISHGKRAEEATLIRNAALAGLLRGERLENLLELIALSAEAELPGLRCSISVGFRRRHSSAPWRRTQPFGKRPEGT</sequence>
<keyword evidence="1 2" id="KW-0129">CBS domain</keyword>
<organism evidence="5 6">
    <name type="scientific">Candidatus Dechloromonas phosphorivorans</name>
    <dbReference type="NCBI Taxonomy" id="2899244"/>
    <lineage>
        <taxon>Bacteria</taxon>
        <taxon>Pseudomonadati</taxon>
        <taxon>Pseudomonadota</taxon>
        <taxon>Betaproteobacteria</taxon>
        <taxon>Rhodocyclales</taxon>
        <taxon>Azonexaceae</taxon>
        <taxon>Dechloromonas</taxon>
    </lineage>
</organism>
<dbReference type="InterPro" id="IPR000014">
    <property type="entry name" value="PAS"/>
</dbReference>
<feature type="domain" description="CBS" evidence="4">
    <location>
        <begin position="191"/>
        <end position="249"/>
    </location>
</feature>
<name>A0A935KAP1_9RHOO</name>
<accession>A0A935KAP1</accession>
<dbReference type="Gene3D" id="3.30.450.20">
    <property type="entry name" value="PAS domain"/>
    <property type="match status" value="1"/>
</dbReference>
<dbReference type="Proteomes" id="UP000739411">
    <property type="component" value="Unassembled WGS sequence"/>
</dbReference>
<feature type="domain" description="PAC" evidence="3">
    <location>
        <begin position="333"/>
        <end position="388"/>
    </location>
</feature>
<evidence type="ECO:0000313" key="6">
    <source>
        <dbReference type="Proteomes" id="UP000739411"/>
    </source>
</evidence>
<feature type="domain" description="CBS" evidence="4">
    <location>
        <begin position="129"/>
        <end position="186"/>
    </location>
</feature>
<reference evidence="5 6" key="1">
    <citation type="submission" date="2020-10" db="EMBL/GenBank/DDBJ databases">
        <title>Connecting structure to function with the recovery of over 1000 high-quality activated sludge metagenome-assembled genomes encoding full-length rRNA genes using long-read sequencing.</title>
        <authorList>
            <person name="Singleton C.M."/>
            <person name="Petriglieri F."/>
            <person name="Kristensen J.M."/>
            <person name="Kirkegaard R.H."/>
            <person name="Michaelsen T.Y."/>
            <person name="Andersen M.H."/>
            <person name="Karst S.M."/>
            <person name="Dueholm M.S."/>
            <person name="Nielsen P.H."/>
            <person name="Albertsen M."/>
        </authorList>
    </citation>
    <scope>NUCLEOTIDE SEQUENCE [LARGE SCALE GENOMIC DNA]</scope>
    <source>
        <strain evidence="5">EsbW_18-Q3-R4-48_BATAC.463</strain>
    </source>
</reference>
<feature type="domain" description="CBS" evidence="4">
    <location>
        <begin position="64"/>
        <end position="122"/>
    </location>
</feature>
<dbReference type="PANTHER" id="PTHR43080">
    <property type="entry name" value="CBS DOMAIN-CONTAINING PROTEIN CBSX3, MITOCHONDRIAL"/>
    <property type="match status" value="1"/>
</dbReference>
<evidence type="ECO:0000256" key="2">
    <source>
        <dbReference type="PROSITE-ProRule" id="PRU00703"/>
    </source>
</evidence>
<evidence type="ECO:0000256" key="1">
    <source>
        <dbReference type="ARBA" id="ARBA00023122"/>
    </source>
</evidence>
<dbReference type="InterPro" id="IPR013656">
    <property type="entry name" value="PAS_4"/>
</dbReference>
<dbReference type="CDD" id="cd00130">
    <property type="entry name" value="PAS"/>
    <property type="match status" value="1"/>
</dbReference>
<dbReference type="PROSITE" id="PS51371">
    <property type="entry name" value="CBS"/>
    <property type="match status" value="4"/>
</dbReference>
<dbReference type="PROSITE" id="PS50113">
    <property type="entry name" value="PAC"/>
    <property type="match status" value="1"/>
</dbReference>
<evidence type="ECO:0000259" key="3">
    <source>
        <dbReference type="PROSITE" id="PS50113"/>
    </source>
</evidence>
<evidence type="ECO:0000259" key="4">
    <source>
        <dbReference type="PROSITE" id="PS51371"/>
    </source>
</evidence>
<dbReference type="CDD" id="cd02205">
    <property type="entry name" value="CBS_pair_SF"/>
    <property type="match status" value="1"/>
</dbReference>
<dbReference type="SMART" id="SM00116">
    <property type="entry name" value="CBS"/>
    <property type="match status" value="4"/>
</dbReference>
<dbReference type="SUPFAM" id="SSF54631">
    <property type="entry name" value="CBS-domain pair"/>
    <property type="match status" value="2"/>
</dbReference>
<dbReference type="InterPro" id="IPR000644">
    <property type="entry name" value="CBS_dom"/>
</dbReference>
<dbReference type="InterPro" id="IPR000700">
    <property type="entry name" value="PAS-assoc_C"/>
</dbReference>
<dbReference type="NCBIfam" id="TIGR00229">
    <property type="entry name" value="sensory_box"/>
    <property type="match status" value="1"/>
</dbReference>
<comment type="caution">
    <text evidence="5">The sequence shown here is derived from an EMBL/GenBank/DDBJ whole genome shotgun (WGS) entry which is preliminary data.</text>
</comment>
<dbReference type="SUPFAM" id="SSF55785">
    <property type="entry name" value="PYP-like sensor domain (PAS domain)"/>
    <property type="match status" value="1"/>
</dbReference>